<reference evidence="3 4" key="1">
    <citation type="journal article" date="2012" name="Eukaryot. Cell">
        <title>Genome sequence of the Trichosporon asahii environmental strain CBS 8904.</title>
        <authorList>
            <person name="Yang R.Y."/>
            <person name="Li H.T."/>
            <person name="Zhu H."/>
            <person name="Zhou G.P."/>
            <person name="Wang M."/>
            <person name="Wang L."/>
        </authorList>
    </citation>
    <scope>NUCLEOTIDE SEQUENCE [LARGE SCALE GENOMIC DNA]</scope>
    <source>
        <strain evidence="3 4">CBS 8904</strain>
    </source>
</reference>
<dbReference type="GO" id="GO:0010628">
    <property type="term" value="P:positive regulation of gene expression"/>
    <property type="evidence" value="ECO:0007669"/>
    <property type="project" value="TreeGrafter"/>
</dbReference>
<evidence type="ECO:0000313" key="3">
    <source>
        <dbReference type="EMBL" id="EKD01943.1"/>
    </source>
</evidence>
<dbReference type="eggNOG" id="ENOG502RUZI">
    <property type="taxonomic scope" value="Eukaryota"/>
</dbReference>
<dbReference type="SUPFAM" id="SSF49562">
    <property type="entry name" value="C2 domain (Calcium/lipid-binding domain, CaLB)"/>
    <property type="match status" value="1"/>
</dbReference>
<evidence type="ECO:0000313" key="4">
    <source>
        <dbReference type="Proteomes" id="UP000006757"/>
    </source>
</evidence>
<feature type="compositionally biased region" description="Gly residues" evidence="1">
    <location>
        <begin position="1231"/>
        <end position="1241"/>
    </location>
</feature>
<feature type="compositionally biased region" description="Basic and acidic residues" evidence="1">
    <location>
        <begin position="373"/>
        <end position="389"/>
    </location>
</feature>
<feature type="compositionally biased region" description="Basic and acidic residues" evidence="1">
    <location>
        <begin position="1209"/>
        <end position="1218"/>
    </location>
</feature>
<feature type="region of interest" description="Disordered" evidence="1">
    <location>
        <begin position="362"/>
        <end position="546"/>
    </location>
</feature>
<dbReference type="Proteomes" id="UP000006757">
    <property type="component" value="Unassembled WGS sequence"/>
</dbReference>
<feature type="region of interest" description="Disordered" evidence="1">
    <location>
        <begin position="716"/>
        <end position="1029"/>
    </location>
</feature>
<feature type="compositionally biased region" description="Low complexity" evidence="1">
    <location>
        <begin position="939"/>
        <end position="949"/>
    </location>
</feature>
<organism evidence="3 4">
    <name type="scientific">Trichosporon asahii var. asahii (strain CBS 8904)</name>
    <name type="common">Yeast</name>
    <dbReference type="NCBI Taxonomy" id="1220162"/>
    <lineage>
        <taxon>Eukaryota</taxon>
        <taxon>Fungi</taxon>
        <taxon>Dikarya</taxon>
        <taxon>Basidiomycota</taxon>
        <taxon>Agaricomycotina</taxon>
        <taxon>Tremellomycetes</taxon>
        <taxon>Trichosporonales</taxon>
        <taxon>Trichosporonaceae</taxon>
        <taxon>Trichosporon</taxon>
    </lineage>
</organism>
<dbReference type="PANTHER" id="PTHR47800:SF5">
    <property type="entry name" value="FER-1-LIKE PROTEIN 6"/>
    <property type="match status" value="1"/>
</dbReference>
<feature type="domain" description="C2" evidence="2">
    <location>
        <begin position="8"/>
        <end position="137"/>
    </location>
</feature>
<feature type="region of interest" description="Disordered" evidence="1">
    <location>
        <begin position="627"/>
        <end position="699"/>
    </location>
</feature>
<feature type="region of interest" description="Disordered" evidence="1">
    <location>
        <begin position="1343"/>
        <end position="1416"/>
    </location>
</feature>
<feature type="compositionally biased region" description="Polar residues" evidence="1">
    <location>
        <begin position="496"/>
        <end position="508"/>
    </location>
</feature>
<accession>K1VYT2</accession>
<name>K1VYT2_TRIAC</name>
<sequence>MGKDKKNPPGGLDKTPMPPSVGETYTLKVTFHGATNLPPADWGDSADPFILAQINTPLHTRNKHDPHVRFRSATSYKTLDPRWEAVWVVAGIPTPGAEFKIRVYDEDSGSHDDELGKVHVHTGRLSADYVGLDRQTFDLSSRGASVKAWGRKACMKPFSSDARKDATITISIENLGRTNPEVGKVYTANSFYWVHFSAILGHITDTVAPDPDAGGTEDPDFQANELQLAGPAPNALYHRYVEFLPFVKTMFQAKHLRGKLMHELLHREHEKVYHFDPKTRYGTLRNGHERARRFLDMAHWGEGDRVFTYVVTLDGLMRFTETGPEFGIDMLSKHTMHSDVDEWICVSGEFFIRKYKPGDPDGDMVKGVTSSVGDDKAQGIKPAVEKDIQQLKINTQYDGGDSEGGNGEEGERRGPMEVKSPSEVGMPSRSGHKRSDSRQSGYYTPPEYDEKPGVAAVVGGHRKSNSASRGGPNAAGPEFGDDGQPRASDEYRGHQRTGSNWGAESQRTITRDGPNGSALGNTVNDFPTPPNVDRSTTATPGHANATVATGAQTPAAYNAQPGSGALVGPNVPASATGPDGLPTSNAIDVFGGAPIDGNGLKGRRGYIATRTVETELPNGRRIVETSRVEVVHRKGEPPQEHREFERHEISPKPRALPLPPDGKPDGPLSPSSRKMSLPSVPGSPGTTPGVMSPGLSGMGSPTLSAVAAPIAIQSVTTPGAGEGAHIEEINDEDDKPNGVKGIDSVPEARLRDPKQSARVNRPPSHASVHGSMHESMYAGIDNRASGASFEQRPSTDNRRSTDRRQSTDRRKSTDKPSSPVAAMSPVNGGESRPRSLAGPEHHYHHPGSDGSSVSEDQHLHDAHLDVNGHPQSAFREDGDILLAQQRKNKNPLLSTKLDKHAARHQRDKPSTAPQLPPQQQSSVRVPLTTEALEHHNSMGKKGSPTSPKKSSPKKDKKSPTTDADAIKASLIPQAPAKKRDSSGYKIVDNPRYSTSQGQLASAGNSPEKPKGPQHQPLLGAGGQPIGRVAEHPPQIDVMSLNTTPEFVERDPHGKTVGVLTGPAKPSALELSDSDDDVPQGGFLVYTNERDGKPVEADPYGEKARKRAEEARKQAEADERQRQADEKAAQEAEKERQRQAKIDAKQSKKDRKAQEKQEKQERKQREKEEKEERKQREREQREQADAVQREKEQKQRQEQEKAKAAQAMRENAETGERARANSMEKAPVPGVQGVGVGGGVGAGHKAAPHGKTEPHHEHHRHKHERHDSARKEKHVHPVETNWILGPENGGSTDPSDYQLIIDNDSGTYRPDKQIMPLFEAWLKQEFPGLHVMAMSCDDDRLQNMKKKRQEKKKERNKGRVWERRGSHGSMSSISSSDEDDIEAGRAPVGKKEKRFDFLEHPGQTLREKVKQHGDTHR</sequence>
<evidence type="ECO:0000259" key="2">
    <source>
        <dbReference type="PROSITE" id="PS50004"/>
    </source>
</evidence>
<feature type="compositionally biased region" description="Basic and acidic residues" evidence="1">
    <location>
        <begin position="1388"/>
        <end position="1416"/>
    </location>
</feature>
<feature type="compositionally biased region" description="Basic and acidic residues" evidence="1">
    <location>
        <begin position="1350"/>
        <end position="1364"/>
    </location>
</feature>
<gene>
    <name evidence="3" type="ORF">A1Q2_03762</name>
</gene>
<feature type="region of interest" description="Disordered" evidence="1">
    <location>
        <begin position="1046"/>
        <end position="1272"/>
    </location>
</feature>
<dbReference type="InterPro" id="IPR035892">
    <property type="entry name" value="C2_domain_sf"/>
</dbReference>
<evidence type="ECO:0000256" key="1">
    <source>
        <dbReference type="SAM" id="MobiDB-lite"/>
    </source>
</evidence>
<dbReference type="PANTHER" id="PTHR47800">
    <property type="entry name" value="C2 DOMAIN-CONTAINING PROTEIN"/>
    <property type="match status" value="1"/>
</dbReference>
<dbReference type="SMART" id="SM00239">
    <property type="entry name" value="C2"/>
    <property type="match status" value="1"/>
</dbReference>
<dbReference type="InParanoid" id="K1VYT2"/>
<dbReference type="OMA" id="EHSEVKH"/>
<protein>
    <recommendedName>
        <fullName evidence="2">C2 domain-containing protein</fullName>
    </recommendedName>
</protein>
<comment type="caution">
    <text evidence="3">The sequence shown here is derived from an EMBL/GenBank/DDBJ whole genome shotgun (WGS) entry which is preliminary data.</text>
</comment>
<dbReference type="EMBL" id="AMBO01000304">
    <property type="protein sequence ID" value="EKD01943.1"/>
    <property type="molecule type" value="Genomic_DNA"/>
</dbReference>
<feature type="compositionally biased region" description="Low complexity" evidence="1">
    <location>
        <begin position="665"/>
        <end position="694"/>
    </location>
</feature>
<dbReference type="InterPro" id="IPR000008">
    <property type="entry name" value="C2_dom"/>
</dbReference>
<dbReference type="PROSITE" id="PS50004">
    <property type="entry name" value="C2"/>
    <property type="match status" value="1"/>
</dbReference>
<dbReference type="Gene3D" id="2.60.40.150">
    <property type="entry name" value="C2 domain"/>
    <property type="match status" value="1"/>
</dbReference>
<feature type="compositionally biased region" description="Basic and acidic residues" evidence="1">
    <location>
        <begin position="746"/>
        <end position="755"/>
    </location>
</feature>
<dbReference type="HOGENOM" id="CLU_253423_0_0_1"/>
<dbReference type="OrthoDB" id="73919at2759"/>
<keyword evidence="4" id="KW-1185">Reference proteome</keyword>
<feature type="compositionally biased region" description="Basic and acidic residues" evidence="1">
    <location>
        <begin position="793"/>
        <end position="814"/>
    </location>
</feature>
<dbReference type="STRING" id="1220162.K1VYT2"/>
<feature type="compositionally biased region" description="Basic and acidic residues" evidence="1">
    <location>
        <begin position="1087"/>
        <end position="1202"/>
    </location>
</feature>
<feature type="compositionally biased region" description="Basic and acidic residues" evidence="1">
    <location>
        <begin position="483"/>
        <end position="493"/>
    </location>
</feature>
<feature type="compositionally biased region" description="Basic and acidic residues" evidence="1">
    <location>
        <begin position="855"/>
        <end position="866"/>
    </location>
</feature>
<proteinExistence type="predicted"/>
<feature type="compositionally biased region" description="Basic and acidic residues" evidence="1">
    <location>
        <begin position="627"/>
        <end position="651"/>
    </location>
</feature>
<feature type="compositionally biased region" description="Polar residues" evidence="1">
    <location>
        <begin position="991"/>
        <end position="1004"/>
    </location>
</feature>
<feature type="compositionally biased region" description="Polar residues" evidence="1">
    <location>
        <begin position="911"/>
        <end position="923"/>
    </location>
</feature>
<dbReference type="Pfam" id="PF00168">
    <property type="entry name" value="C2"/>
    <property type="match status" value="1"/>
</dbReference>
<feature type="region of interest" description="Disordered" evidence="1">
    <location>
        <begin position="1"/>
        <end position="21"/>
    </location>
</feature>